<proteinExistence type="predicted"/>
<accession>A0ABT0FFI8</accession>
<reference evidence="2 3" key="1">
    <citation type="submission" date="2021-06" db="EMBL/GenBank/DDBJ databases">
        <title>Genome-based taxonomic framework of Microbacterium strains isolated from marine environment, the description of four new species and reclassification of four preexisting species.</title>
        <authorList>
            <person name="Lee S.D."/>
            <person name="Kim S.-M."/>
            <person name="Byeon Y.-S."/>
            <person name="Yang H.L."/>
            <person name="Kim I.S."/>
        </authorList>
    </citation>
    <scope>NUCLEOTIDE SEQUENCE [LARGE SCALE GENOMIC DNA]</scope>
    <source>
        <strain evidence="2 3">SSW1-49</strain>
    </source>
</reference>
<gene>
    <name evidence="2" type="ORF">KZC51_10140</name>
</gene>
<dbReference type="SUPFAM" id="SSF46785">
    <property type="entry name" value="Winged helix' DNA-binding domain"/>
    <property type="match status" value="1"/>
</dbReference>
<comment type="caution">
    <text evidence="2">The sequence shown here is derived from an EMBL/GenBank/DDBJ whole genome shotgun (WGS) entry which is preliminary data.</text>
</comment>
<dbReference type="PANTHER" id="PTHR37318:SF1">
    <property type="entry name" value="BSL7504 PROTEIN"/>
    <property type="match status" value="1"/>
</dbReference>
<evidence type="ECO:0000259" key="1">
    <source>
        <dbReference type="Pfam" id="PF13601"/>
    </source>
</evidence>
<dbReference type="InterPro" id="IPR036390">
    <property type="entry name" value="WH_DNA-bd_sf"/>
</dbReference>
<dbReference type="Proteomes" id="UP001300096">
    <property type="component" value="Unassembled WGS sequence"/>
</dbReference>
<dbReference type="InterPro" id="IPR027395">
    <property type="entry name" value="WH_DNA-bd_dom"/>
</dbReference>
<keyword evidence="3" id="KW-1185">Reference proteome</keyword>
<evidence type="ECO:0000313" key="2">
    <source>
        <dbReference type="EMBL" id="MCK2036496.1"/>
    </source>
</evidence>
<dbReference type="InterPro" id="IPR036388">
    <property type="entry name" value="WH-like_DNA-bd_sf"/>
</dbReference>
<protein>
    <submittedName>
        <fullName evidence="2">Transcriptional regulator</fullName>
    </submittedName>
</protein>
<sequence>MRAAADRGHPRTRLDDNFATPIRFSILASLGDGVELDFATLAGVLQANDSVLSKAIAHLQDAGYLSTRKGYVGSRPRTWVRSTTAGQRAFAGHLGALREIVELGGGQLTWSSGPHD</sequence>
<organism evidence="2 3">
    <name type="scientific">Microbacterium croceum</name>
    <dbReference type="NCBI Taxonomy" id="2851645"/>
    <lineage>
        <taxon>Bacteria</taxon>
        <taxon>Bacillati</taxon>
        <taxon>Actinomycetota</taxon>
        <taxon>Actinomycetes</taxon>
        <taxon>Micrococcales</taxon>
        <taxon>Microbacteriaceae</taxon>
        <taxon>Microbacterium</taxon>
    </lineage>
</organism>
<dbReference type="PANTHER" id="PTHR37318">
    <property type="entry name" value="BSL7504 PROTEIN"/>
    <property type="match status" value="1"/>
</dbReference>
<dbReference type="EMBL" id="JAHWXN010000001">
    <property type="protein sequence ID" value="MCK2036496.1"/>
    <property type="molecule type" value="Genomic_DNA"/>
</dbReference>
<name>A0ABT0FFI8_9MICO</name>
<feature type="domain" description="Winged helix DNA-binding" evidence="1">
    <location>
        <begin position="22"/>
        <end position="101"/>
    </location>
</feature>
<dbReference type="Pfam" id="PF13601">
    <property type="entry name" value="HTH_34"/>
    <property type="match status" value="1"/>
</dbReference>
<evidence type="ECO:0000313" key="3">
    <source>
        <dbReference type="Proteomes" id="UP001300096"/>
    </source>
</evidence>
<dbReference type="Gene3D" id="1.10.10.10">
    <property type="entry name" value="Winged helix-like DNA-binding domain superfamily/Winged helix DNA-binding domain"/>
    <property type="match status" value="1"/>
</dbReference>